<feature type="domain" description="PKD/Chitinase" evidence="2">
    <location>
        <begin position="136"/>
        <end position="216"/>
    </location>
</feature>
<proteinExistence type="predicted"/>
<dbReference type="InterPro" id="IPR022409">
    <property type="entry name" value="PKD/Chitinase_dom"/>
</dbReference>
<dbReference type="RefSeq" id="WP_123131771.1">
    <property type="nucleotide sequence ID" value="NZ_RJJE01000002.1"/>
</dbReference>
<feature type="domain" description="PKD/Chitinase" evidence="2">
    <location>
        <begin position="762"/>
        <end position="839"/>
    </location>
</feature>
<dbReference type="Gene3D" id="2.60.40.740">
    <property type="match status" value="1"/>
</dbReference>
<feature type="chain" id="PRO_5018213010" evidence="1">
    <location>
        <begin position="23"/>
        <end position="1150"/>
    </location>
</feature>
<dbReference type="Proteomes" id="UP000271010">
    <property type="component" value="Unassembled WGS sequence"/>
</dbReference>
<dbReference type="Pfam" id="PF18962">
    <property type="entry name" value="Por_Secre_tail"/>
    <property type="match status" value="1"/>
</dbReference>
<dbReference type="InterPro" id="IPR035986">
    <property type="entry name" value="PKD_dom_sf"/>
</dbReference>
<dbReference type="SMART" id="SM00089">
    <property type="entry name" value="PKD"/>
    <property type="match status" value="9"/>
</dbReference>
<feature type="domain" description="PKD/Chitinase" evidence="2">
    <location>
        <begin position="679"/>
        <end position="760"/>
    </location>
</feature>
<dbReference type="NCBIfam" id="TIGR04183">
    <property type="entry name" value="Por_Secre_tail"/>
    <property type="match status" value="1"/>
</dbReference>
<keyword evidence="1" id="KW-0732">Signal</keyword>
<feature type="domain" description="PKD/Chitinase" evidence="2">
    <location>
        <begin position="217"/>
        <end position="291"/>
    </location>
</feature>
<dbReference type="InterPro" id="IPR013783">
    <property type="entry name" value="Ig-like_fold"/>
</dbReference>
<gene>
    <name evidence="3" type="ORF">EFA69_03875</name>
</gene>
<accession>A0A3M9N3T9</accession>
<feature type="domain" description="PKD/Chitinase" evidence="2">
    <location>
        <begin position="529"/>
        <end position="604"/>
    </location>
</feature>
<dbReference type="AlphaFoldDB" id="A0A3M9N3T9"/>
<protein>
    <submittedName>
        <fullName evidence="3">T9SS C-terminal target domain-containing protein</fullName>
    </submittedName>
</protein>
<dbReference type="InterPro" id="IPR026444">
    <property type="entry name" value="Secre_tail"/>
</dbReference>
<dbReference type="EMBL" id="RJJE01000002">
    <property type="protein sequence ID" value="RNI32471.1"/>
    <property type="molecule type" value="Genomic_DNA"/>
</dbReference>
<evidence type="ECO:0000313" key="3">
    <source>
        <dbReference type="EMBL" id="RNI32471.1"/>
    </source>
</evidence>
<dbReference type="OrthoDB" id="898151at2"/>
<comment type="caution">
    <text evidence="3">The sequence shown here is derived from an EMBL/GenBank/DDBJ whole genome shotgun (WGS) entry which is preliminary data.</text>
</comment>
<evidence type="ECO:0000313" key="4">
    <source>
        <dbReference type="Proteomes" id="UP000271010"/>
    </source>
</evidence>
<sequence length="1150" mass="115670">MRQSSLSLICFLLFFTCQSSDAYALKLSPFANTDTIKTLPISGSPFCPGSKVTVPFETNVAFAGGNFFTVQLSNNRGSFSSPTALGTMPGTGSGAIEVTLPTTIAAGTGYRFRVVASTPTTNMVIQDNGTNVTIGSPLAKPTITTAPVCAGGTLTLTASSISGATYTWTGPNNFTATGRVASVPRAEVSASGTYTVTVSLNGCSNTASIDAVIQPALANAGPDVATCPGQPVQLTATGGVRYSWSPSATLSDATIANPVATPTASTTYTVTVTGENGCVRTDQVVVTVNPLPVVTIAPAAPAICVGSSVQLQASGAATYSWSPAVGLSDPTSASPVATPLVTTTYTVTGTSASGCVNTKTVTVTVKPLPVANAGFDRTICSGQALTLGTAASSNGTYLWEPATGLSSASAKTPTLNLQNTSNRPITTVYKLTVTSNGCSTTDEVAITVNPAIPASAGPDVSICTGGSAQLQASGGTTYRWSPTTNLSDPNIANPVAFPTATTRYIVTVTNAEGCSRNDTVMVNVNPAPALAVTPAAPSICVGSSLQLQATGATSYSWSPAAGLSDPTSASPIASPTTTTTYTVTGTSAGGCVSTRTVTVRVNPVPVANAGPDKVVCSRQGTVLGAAAVTGYTYSWSPAVGLSKANVANPTLTYPGTNDTPITVEYTLTVTANGCSSTDVVRVTVNPAAYAGPDVTICQNSSTQLQASGGLTYSWSPAAGLSDPTVANPIASPSATTTYTVTVTNPAGTCVKTDQVKVTVNPLPTVTASASLATVCAGGTVNLSATGGTSYQWSPSTGLDNPRSASPVATVTETTTYTVTATDAKGCSNTAQVTITANPLPTATIQASGPTSLCTGGSVTLTASGGTDYLWSNGATTPSITVSEAGAYSVRITNANGCQATSAPANVTVNPLPTATIQASGSTTLCPGGNVTLTASGGTEYLWSNGATTASITVSEAGAYSVRVTNASGCQATSAPTQVTIGTPPTVTLAPFASICKDRSGFELTGGLPAGGTYSGPGVTDNKFFAATAGQGTHTITYTYTDERGCTNSATQTLTVGNCLSAADELQAASLAIYPNPVQEKLNFSVTLTKKEVITLSLTDLKGNVVLTTTISAPAGDLKKEIPVQHLPQGMYLLQYRTAGAVTTRKVFIAR</sequence>
<feature type="domain" description="PKD/Chitinase" evidence="2">
    <location>
        <begin position="841"/>
        <end position="911"/>
    </location>
</feature>
<feature type="signal peptide" evidence="1">
    <location>
        <begin position="1"/>
        <end position="22"/>
    </location>
</feature>
<reference evidence="3 4" key="1">
    <citation type="submission" date="2018-11" db="EMBL/GenBank/DDBJ databases">
        <title>Rufibacter latericius sp. nov., isolated from water in Baiyang Lake.</title>
        <authorList>
            <person name="Yang Y."/>
        </authorList>
    </citation>
    <scope>NUCLEOTIDE SEQUENCE [LARGE SCALE GENOMIC DNA]</scope>
    <source>
        <strain evidence="3 4">MCC P1</strain>
    </source>
</reference>
<keyword evidence="4" id="KW-1185">Reference proteome</keyword>
<name>A0A3M9N3T9_9BACT</name>
<organism evidence="3 4">
    <name type="scientific">Rufibacter immobilis</name>
    <dbReference type="NCBI Taxonomy" id="1348778"/>
    <lineage>
        <taxon>Bacteria</taxon>
        <taxon>Pseudomonadati</taxon>
        <taxon>Bacteroidota</taxon>
        <taxon>Cytophagia</taxon>
        <taxon>Cytophagales</taxon>
        <taxon>Hymenobacteraceae</taxon>
        <taxon>Rufibacter</taxon>
    </lineage>
</organism>
<feature type="domain" description="PKD/Chitinase" evidence="2">
    <location>
        <begin position="913"/>
        <end position="983"/>
    </location>
</feature>
<feature type="domain" description="PKD/Chitinase" evidence="2">
    <location>
        <begin position="294"/>
        <end position="368"/>
    </location>
</feature>
<dbReference type="Gene3D" id="2.60.40.10">
    <property type="entry name" value="Immunoglobulins"/>
    <property type="match status" value="7"/>
</dbReference>
<dbReference type="SUPFAM" id="SSF49299">
    <property type="entry name" value="PKD domain"/>
    <property type="match status" value="2"/>
</dbReference>
<feature type="domain" description="PKD/Chitinase" evidence="2">
    <location>
        <begin position="443"/>
        <end position="527"/>
    </location>
</feature>
<evidence type="ECO:0000259" key="2">
    <source>
        <dbReference type="SMART" id="SM00089"/>
    </source>
</evidence>
<evidence type="ECO:0000256" key="1">
    <source>
        <dbReference type="SAM" id="SignalP"/>
    </source>
</evidence>